<gene>
    <name evidence="6" type="primary">glgX_3</name>
    <name evidence="6" type="ORF">GCM10023346_40500</name>
</gene>
<evidence type="ECO:0000313" key="6">
    <source>
        <dbReference type="EMBL" id="GAA5199821.1"/>
    </source>
</evidence>
<protein>
    <submittedName>
        <fullName evidence="6">Glycogen debranching protein GlgX</fullName>
    </submittedName>
</protein>
<dbReference type="SMART" id="SM00642">
    <property type="entry name" value="Aamy"/>
    <property type="match status" value="1"/>
</dbReference>
<dbReference type="Proteomes" id="UP001500200">
    <property type="component" value="Unassembled WGS sequence"/>
</dbReference>
<evidence type="ECO:0000256" key="2">
    <source>
        <dbReference type="ARBA" id="ARBA00022801"/>
    </source>
</evidence>
<dbReference type="Pfam" id="PF02922">
    <property type="entry name" value="CBM_48"/>
    <property type="match status" value="1"/>
</dbReference>
<feature type="region of interest" description="Disordered" evidence="4">
    <location>
        <begin position="747"/>
        <end position="893"/>
    </location>
</feature>
<dbReference type="SUPFAM" id="SSF51011">
    <property type="entry name" value="Glycosyl hydrolase domain"/>
    <property type="match status" value="1"/>
</dbReference>
<dbReference type="InterPro" id="IPR014756">
    <property type="entry name" value="Ig_E-set"/>
</dbReference>
<keyword evidence="7" id="KW-1185">Reference proteome</keyword>
<name>A0ABP9SRJ2_9MICC</name>
<feature type="domain" description="Glycosyl hydrolase family 13 catalytic" evidence="5">
    <location>
        <begin position="157"/>
        <end position="591"/>
    </location>
</feature>
<dbReference type="SUPFAM" id="SSF81296">
    <property type="entry name" value="E set domains"/>
    <property type="match status" value="1"/>
</dbReference>
<organism evidence="6 7">
    <name type="scientific">Arthrobacter gyeryongensis</name>
    <dbReference type="NCBI Taxonomy" id="1650592"/>
    <lineage>
        <taxon>Bacteria</taxon>
        <taxon>Bacillati</taxon>
        <taxon>Actinomycetota</taxon>
        <taxon>Actinomycetes</taxon>
        <taxon>Micrococcales</taxon>
        <taxon>Micrococcaceae</taxon>
        <taxon>Arthrobacter</taxon>
    </lineage>
</organism>
<dbReference type="Gene3D" id="3.20.20.80">
    <property type="entry name" value="Glycosidases"/>
    <property type="match status" value="1"/>
</dbReference>
<dbReference type="PANTHER" id="PTHR43002">
    <property type="entry name" value="GLYCOGEN DEBRANCHING ENZYME"/>
    <property type="match status" value="1"/>
</dbReference>
<feature type="compositionally biased region" description="Low complexity" evidence="4">
    <location>
        <begin position="747"/>
        <end position="763"/>
    </location>
</feature>
<dbReference type="NCBIfam" id="TIGR02100">
    <property type="entry name" value="glgX_debranch"/>
    <property type="match status" value="1"/>
</dbReference>
<feature type="compositionally biased region" description="Basic and acidic residues" evidence="4">
    <location>
        <begin position="817"/>
        <end position="837"/>
    </location>
</feature>
<dbReference type="Gene3D" id="2.60.40.1180">
    <property type="entry name" value="Golgi alpha-mannosidase II"/>
    <property type="match status" value="1"/>
</dbReference>
<evidence type="ECO:0000256" key="4">
    <source>
        <dbReference type="SAM" id="MobiDB-lite"/>
    </source>
</evidence>
<accession>A0ABP9SRJ2</accession>
<dbReference type="InterPro" id="IPR044505">
    <property type="entry name" value="GlgX_Isoamylase_N_E_set"/>
</dbReference>
<dbReference type="InterPro" id="IPR006047">
    <property type="entry name" value="GH13_cat_dom"/>
</dbReference>
<comment type="similarity">
    <text evidence="1">Belongs to the glycosyl hydrolase 13 family.</text>
</comment>
<dbReference type="InterPro" id="IPR017853">
    <property type="entry name" value="GH"/>
</dbReference>
<dbReference type="EMBL" id="BAABKK010000030">
    <property type="protein sequence ID" value="GAA5199821.1"/>
    <property type="molecule type" value="Genomic_DNA"/>
</dbReference>
<dbReference type="InterPro" id="IPR004193">
    <property type="entry name" value="Glyco_hydro_13_N"/>
</dbReference>
<sequence>MGRGAVFPGVSGGGRTVFSFGIGGLMEVWAGSAYPLGATYDGSGTNFAVFSEAASAVYLCLFDERGSEQRIALEAVDAFVWHCYLPHMLPGQSYGYRVEGPYDPANGMRCNPAKLLLDPYAKAASGDIAWGQAMFSYDPGNPLSLNTSDSAGSTMRSVVISPFFDWQGDRPLRVPYSDSFIYETHVKGMTMLHPEVPAEERGTFAGLAHPAVIEHLQRLGVTAIELMPVHQFVHDSLLREKGLSNYWGYNTVGFFAPHHGYSSTHVPGQQVQEFKAMVRSLHAAGMEIILDVVYNHTAEGNHLGPTLSFKGIDNQAYYRLVAGDKQYYMDYTGTGNTVNVRHPHVLQLLMDSLRYWVTEMHVDGFRFDLAATLAREFYEVDRLSSFFDLVQQDPVVSQVKLIAEPWDVGPGGYQVGNFPPLWTEWNGKYRDAVRDFWRGEPSTLGEFAARLAGSADLYGSSGRRPVASVNFVTAHDGFTLHDLVSYNEKHNEANGAGNNDGETHNRSWNCGAEGRTDDESVLALRARQQRNFIATLMLSQGVPMLLHGDELGRTQEGNNNAYCQDSELSWIHWESMDKPLTEFAAAAARLRRDHATFRRNRFFEGRPVKRREGQPLPDIVWLNTDASVMVPEDWNNPLARALGVFYNGAGIGRDDRGRSVTDVNFLLCFNSGDEAVSFTLPPAEYASRWEQVLDTAGERAGTAFLDAGGVLDVAGKSVLVLRAYTPPAKEPDRSVAASLALLAATKGPASSARAPGSPATASGTWAPGRAAAENLPPRPGGAGHGAVLRADRSGAALSAPAAGAAGEEHAGTCQQQDESREADARKPGGHGHDDQFNARDGQGQAGGTAKPPEGWPAGAQFPRENRILGCQIRFEFPEPPAFRVGQRHRDPST</sequence>
<proteinExistence type="inferred from homology"/>
<dbReference type="InterPro" id="IPR011837">
    <property type="entry name" value="Glycogen_debranch_GlgX"/>
</dbReference>
<evidence type="ECO:0000256" key="1">
    <source>
        <dbReference type="ARBA" id="ARBA00008061"/>
    </source>
</evidence>
<dbReference type="SUPFAM" id="SSF51445">
    <property type="entry name" value="(Trans)glycosidases"/>
    <property type="match status" value="1"/>
</dbReference>
<reference evidence="7" key="1">
    <citation type="journal article" date="2019" name="Int. J. Syst. Evol. Microbiol.">
        <title>The Global Catalogue of Microorganisms (GCM) 10K type strain sequencing project: providing services to taxonomists for standard genome sequencing and annotation.</title>
        <authorList>
            <consortium name="The Broad Institute Genomics Platform"/>
            <consortium name="The Broad Institute Genome Sequencing Center for Infectious Disease"/>
            <person name="Wu L."/>
            <person name="Ma J."/>
        </authorList>
    </citation>
    <scope>NUCLEOTIDE SEQUENCE [LARGE SCALE GENOMIC DNA]</scope>
    <source>
        <strain evidence="7">JCM 18514</strain>
    </source>
</reference>
<dbReference type="InterPro" id="IPR013783">
    <property type="entry name" value="Ig-like_fold"/>
</dbReference>
<dbReference type="CDD" id="cd02856">
    <property type="entry name" value="E_set_GDE_Isoamylase_N"/>
    <property type="match status" value="1"/>
</dbReference>
<keyword evidence="3" id="KW-0326">Glycosidase</keyword>
<evidence type="ECO:0000256" key="3">
    <source>
        <dbReference type="ARBA" id="ARBA00023295"/>
    </source>
</evidence>
<evidence type="ECO:0000259" key="5">
    <source>
        <dbReference type="SMART" id="SM00642"/>
    </source>
</evidence>
<evidence type="ECO:0000313" key="7">
    <source>
        <dbReference type="Proteomes" id="UP001500200"/>
    </source>
</evidence>
<dbReference type="Pfam" id="PF00128">
    <property type="entry name" value="Alpha-amylase"/>
    <property type="match status" value="2"/>
</dbReference>
<dbReference type="CDD" id="cd11326">
    <property type="entry name" value="AmyAc_Glg_debranch"/>
    <property type="match status" value="1"/>
</dbReference>
<dbReference type="Gene3D" id="2.60.40.10">
    <property type="entry name" value="Immunoglobulins"/>
    <property type="match status" value="1"/>
</dbReference>
<keyword evidence="2" id="KW-0378">Hydrolase</keyword>
<feature type="compositionally biased region" description="Low complexity" evidence="4">
    <location>
        <begin position="793"/>
        <end position="805"/>
    </location>
</feature>
<dbReference type="InterPro" id="IPR013780">
    <property type="entry name" value="Glyco_hydro_b"/>
</dbReference>
<comment type="caution">
    <text evidence="6">The sequence shown here is derived from an EMBL/GenBank/DDBJ whole genome shotgun (WGS) entry which is preliminary data.</text>
</comment>